<dbReference type="InterPro" id="IPR046468">
    <property type="entry name" value="Spt20-like_SEP"/>
</dbReference>
<feature type="compositionally biased region" description="Basic and acidic residues" evidence="1">
    <location>
        <begin position="249"/>
        <end position="263"/>
    </location>
</feature>
<feature type="compositionally biased region" description="Polar residues" evidence="1">
    <location>
        <begin position="856"/>
        <end position="865"/>
    </location>
</feature>
<feature type="region of interest" description="Disordered" evidence="1">
    <location>
        <begin position="1141"/>
        <end position="1170"/>
    </location>
</feature>
<gene>
    <name evidence="5" type="primary">LOC120260490</name>
</gene>
<feature type="domain" description="PHL" evidence="3">
    <location>
        <begin position="679"/>
        <end position="831"/>
    </location>
</feature>
<evidence type="ECO:0000313" key="5">
    <source>
        <dbReference type="RefSeq" id="XP_039123910.1"/>
    </source>
</evidence>
<dbReference type="GeneID" id="120260490"/>
<accession>A0AB40B9E5</accession>
<dbReference type="PANTHER" id="PTHR13526:SF8">
    <property type="entry name" value="TRANSCRIPTION FACTOR SPT20 HOMOLOG"/>
    <property type="match status" value="1"/>
</dbReference>
<dbReference type="InterPro" id="IPR021950">
    <property type="entry name" value="Spt20"/>
</dbReference>
<feature type="domain" description="Spt20-like SEP" evidence="2">
    <location>
        <begin position="72"/>
        <end position="224"/>
    </location>
</feature>
<feature type="region of interest" description="Disordered" evidence="1">
    <location>
        <begin position="477"/>
        <end position="499"/>
    </location>
</feature>
<feature type="compositionally biased region" description="Polar residues" evidence="1">
    <location>
        <begin position="831"/>
        <end position="843"/>
    </location>
</feature>
<protein>
    <submittedName>
        <fullName evidence="5">Protein PHYTOCHROME-DEPENDENT LATE-FLOWERING-like</fullName>
    </submittedName>
</protein>
<dbReference type="PANTHER" id="PTHR13526">
    <property type="entry name" value="TRANSCRIPTION FACTOR SPT20 HOMOLOG"/>
    <property type="match status" value="1"/>
</dbReference>
<feature type="compositionally biased region" description="Polar residues" evidence="1">
    <location>
        <begin position="591"/>
        <end position="609"/>
    </location>
</feature>
<dbReference type="Pfam" id="PF20474">
    <property type="entry name" value="PHL"/>
    <property type="match status" value="1"/>
</dbReference>
<dbReference type="GO" id="GO:0000124">
    <property type="term" value="C:SAGA complex"/>
    <property type="evidence" value="ECO:0007669"/>
    <property type="project" value="InterPro"/>
</dbReference>
<dbReference type="GO" id="GO:0003712">
    <property type="term" value="F:transcription coregulator activity"/>
    <property type="evidence" value="ECO:0007669"/>
    <property type="project" value="InterPro"/>
</dbReference>
<evidence type="ECO:0000256" key="1">
    <source>
        <dbReference type="SAM" id="MobiDB-lite"/>
    </source>
</evidence>
<dbReference type="AlphaFoldDB" id="A0AB40B9E5"/>
<sequence>MGLSFKVSRTGSRYRHHPPPPDLPAAEDAGCVPSSPEELEGKVGLLGLDNGLADHSVSLVKCKKNSDEQELLVSFSLNLFPDGFSIGKPTEDMLLTLVRDLPKALHPYDRASKSLFSAIENGWLPGELLDDLPCKYLNGTIMCEVCDYRDIMSKDSKLDSNGTSEVFPKVQKVHLRMGTETVVKDMPLISDDAWTYNDLLQAESRIIKALQPVLYLEPKPSLDRLCKAPVLKQLDLGTCGTASKRKHHIGPDAEFNRQSDRTDALSNASAGNLKSQLEGEAKCPTQSHSTSMTNVESTKYGIEQASPLTCFHGSVINDPFSSPIAGPVSSIRTARDEALKGSCIGHKVPANFPLAKSDKLTPGVPCLKPTLKRPKQEPQDFDTHQIVTTKRAKFLEPDLQRKIAALCEPGESQDPLNLLCSRSDNYTHSQVMNEEVSGEKWVPNGQNLFPLCLRDVPTSIVKQPIEFETKNIVKSEPLNGTNEQASSVRSGKTSTNLPLASIKPLPPQMYWINASSSIEKPPKKETASRIKKAVGASQVSAGRSLNSQYSRVGGKQTNVIEVSHIMREDASPIETSKGNVTSVPATLNENAFTNPTSTNSLISASQTPSRAKKNSRSKCKNPSPVTSANASGRAVNKSEIPNYSKNVLVRTPSLQFLPEIDSVRAIRMNFSRIEVLAKRHGLNKRKVKNDKILKTRSLPDPRMPQCCLIMDKNTEDFIAFAEKKCMSKSILCGSRNTCKIRILSYRRVRILFRDGMPIFVDDSWSKLVLRESDGPDIHKVAAEMLYGDNEQSIHLAYLPTAHHADLYASQFTSLMVREGFELLDDQVRFQPSATPASTSNSRMGSHGPGELPSTRYFPNQSAETTTANSIPTLKCLGYPSQNDPSPMSPNLTRPIVLEIAPELSCIPMHQSLNQSFLPIFPKSTLDATTVVMLDQLPNNPRLQHLNLHQFQQQYQQQSIMQQTMPGNSLGGHSFTSDEQRVTEFCSSNNQQISRGGSAIQAAVLARLNRSPSVGTGVIEGGPRMSPSCGTIWTNDGSPLSPALDMSPSNQNQIRTRTRSNLCSNYDLLHQHQAQQARLQQPENWQRRQQLLPQQYSSPTATQMSQCTPNSPMQFISGSAPQQTNAGVSVASSRQVSAQIVGSGGSVTRSPMGLKGVGKGSSSGVGNNMRQ</sequence>
<feature type="region of interest" description="Disordered" evidence="1">
    <location>
        <begin position="591"/>
        <end position="637"/>
    </location>
</feature>
<reference evidence="5" key="1">
    <citation type="submission" date="2025-08" db="UniProtKB">
        <authorList>
            <consortium name="RefSeq"/>
        </authorList>
    </citation>
    <scope>IDENTIFICATION</scope>
</reference>
<feature type="region of interest" description="Disordered" evidence="1">
    <location>
        <begin position="242"/>
        <end position="292"/>
    </location>
</feature>
<evidence type="ECO:0000313" key="4">
    <source>
        <dbReference type="Proteomes" id="UP001515500"/>
    </source>
</evidence>
<proteinExistence type="predicted"/>
<feature type="region of interest" description="Disordered" evidence="1">
    <location>
        <begin position="1"/>
        <end position="34"/>
    </location>
</feature>
<feature type="compositionally biased region" description="Polar residues" evidence="1">
    <location>
        <begin position="478"/>
        <end position="498"/>
    </location>
</feature>
<evidence type="ECO:0000259" key="2">
    <source>
        <dbReference type="Pfam" id="PF12090"/>
    </source>
</evidence>
<dbReference type="GO" id="GO:0006357">
    <property type="term" value="P:regulation of transcription by RNA polymerase II"/>
    <property type="evidence" value="ECO:0007669"/>
    <property type="project" value="TreeGrafter"/>
</dbReference>
<dbReference type="Pfam" id="PF12090">
    <property type="entry name" value="Spt20_SEP"/>
    <property type="match status" value="1"/>
</dbReference>
<dbReference type="InterPro" id="IPR046467">
    <property type="entry name" value="PHL_dom"/>
</dbReference>
<feature type="compositionally biased region" description="Basic residues" evidence="1">
    <location>
        <begin position="610"/>
        <end position="619"/>
    </location>
</feature>
<organism evidence="4 5">
    <name type="scientific">Dioscorea cayennensis subsp. rotundata</name>
    <name type="common">White Guinea yam</name>
    <name type="synonym">Dioscorea rotundata</name>
    <dbReference type="NCBI Taxonomy" id="55577"/>
    <lineage>
        <taxon>Eukaryota</taxon>
        <taxon>Viridiplantae</taxon>
        <taxon>Streptophyta</taxon>
        <taxon>Embryophyta</taxon>
        <taxon>Tracheophyta</taxon>
        <taxon>Spermatophyta</taxon>
        <taxon>Magnoliopsida</taxon>
        <taxon>Liliopsida</taxon>
        <taxon>Dioscoreales</taxon>
        <taxon>Dioscoreaceae</taxon>
        <taxon>Dioscorea</taxon>
    </lineage>
</organism>
<feature type="region of interest" description="Disordered" evidence="1">
    <location>
        <begin position="831"/>
        <end position="865"/>
    </location>
</feature>
<dbReference type="Proteomes" id="UP001515500">
    <property type="component" value="Chromosome 5"/>
</dbReference>
<evidence type="ECO:0000259" key="3">
    <source>
        <dbReference type="Pfam" id="PF20474"/>
    </source>
</evidence>
<name>A0AB40B9E5_DIOCR</name>
<keyword evidence="4" id="KW-1185">Reference proteome</keyword>
<feature type="compositionally biased region" description="Polar residues" evidence="1">
    <location>
        <begin position="264"/>
        <end position="275"/>
    </location>
</feature>
<dbReference type="RefSeq" id="XP_039123910.1">
    <property type="nucleotide sequence ID" value="XM_039267976.1"/>
</dbReference>